<evidence type="ECO:0000313" key="2">
    <source>
        <dbReference type="EMBL" id="VYU56378.1"/>
    </source>
</evidence>
<dbReference type="InterPro" id="IPR008407">
    <property type="entry name" value="Brnchd-chn_aa_trnsp_AzlD"/>
</dbReference>
<reference evidence="2" key="1">
    <citation type="submission" date="2019-11" db="EMBL/GenBank/DDBJ databases">
        <authorList>
            <person name="Feng L."/>
        </authorList>
    </citation>
    <scope>NUCLEOTIDE SEQUENCE</scope>
    <source>
        <strain evidence="2">RgnavusLFYP19</strain>
    </source>
</reference>
<feature type="transmembrane region" description="Helical" evidence="1">
    <location>
        <begin position="7"/>
        <end position="28"/>
    </location>
</feature>
<protein>
    <submittedName>
        <fullName evidence="2">Branched-chain amino acid transport protein (AzlD)</fullName>
    </submittedName>
</protein>
<sequence>MLSMGYTICMIVVCAFCTFAERLLPFLIFRKGSVPNLVRYLGNILPVAVMATLVIYCLRAVDLSSWAGFMPQLIAVAVTAGLHFWKGNTLLSVTGGTVCYMVLIRSVF</sequence>
<feature type="transmembrane region" description="Helical" evidence="1">
    <location>
        <begin position="65"/>
        <end position="84"/>
    </location>
</feature>
<feature type="transmembrane region" description="Helical" evidence="1">
    <location>
        <begin position="40"/>
        <end position="58"/>
    </location>
</feature>
<proteinExistence type="predicted"/>
<dbReference type="Pfam" id="PF05437">
    <property type="entry name" value="AzlD"/>
    <property type="match status" value="1"/>
</dbReference>
<keyword evidence="1" id="KW-0472">Membrane</keyword>
<evidence type="ECO:0000256" key="1">
    <source>
        <dbReference type="SAM" id="Phobius"/>
    </source>
</evidence>
<dbReference type="PIRSF" id="PIRSF003203">
    <property type="entry name" value="AzlD"/>
    <property type="match status" value="1"/>
</dbReference>
<organism evidence="2">
    <name type="scientific">Mediterraneibacter gnavus</name>
    <name type="common">Ruminococcus gnavus</name>
    <dbReference type="NCBI Taxonomy" id="33038"/>
    <lineage>
        <taxon>Bacteria</taxon>
        <taxon>Bacillati</taxon>
        <taxon>Bacillota</taxon>
        <taxon>Clostridia</taxon>
        <taxon>Lachnospirales</taxon>
        <taxon>Lachnospiraceae</taxon>
        <taxon>Mediterraneibacter</taxon>
    </lineage>
</organism>
<gene>
    <name evidence="2" type="ORF">RGLFYP19_02762</name>
</gene>
<dbReference type="EMBL" id="CACRUK010000043">
    <property type="protein sequence ID" value="VYU56378.1"/>
    <property type="molecule type" value="Genomic_DNA"/>
</dbReference>
<keyword evidence="1" id="KW-0812">Transmembrane</keyword>
<accession>A0A6N3FVM4</accession>
<name>A0A6N3FVM4_MEDGN</name>
<dbReference type="RefSeq" id="WP_156730292.1">
    <property type="nucleotide sequence ID" value="NZ_CACRUK010000043.1"/>
</dbReference>
<dbReference type="AlphaFoldDB" id="A0A6N3FVM4"/>
<keyword evidence="1" id="KW-1133">Transmembrane helix</keyword>